<reference evidence="1 2" key="1">
    <citation type="journal article" date="2018" name="Environ. Microbiol.">
        <title>Isolation and genomic characterization of Novimethylophilus kurashikiensis gen. nov. sp. nov., a new lanthanide-dependent methylotrophic species of Methylophilaceae.</title>
        <authorList>
            <person name="Lv H."/>
            <person name="Sahin N."/>
            <person name="Tani A."/>
        </authorList>
    </citation>
    <scope>NUCLEOTIDE SEQUENCE [LARGE SCALE GENOMIC DNA]</scope>
    <source>
        <strain evidence="1 2">La2-4</strain>
    </source>
</reference>
<proteinExistence type="predicted"/>
<evidence type="ECO:0000313" key="1">
    <source>
        <dbReference type="EMBL" id="GBG13938.1"/>
    </source>
</evidence>
<dbReference type="Proteomes" id="UP000245081">
    <property type="component" value="Unassembled WGS sequence"/>
</dbReference>
<name>A0A2R5F8R5_9PROT</name>
<organism evidence="1 2">
    <name type="scientific">Novimethylophilus kurashikiensis</name>
    <dbReference type="NCBI Taxonomy" id="1825523"/>
    <lineage>
        <taxon>Bacteria</taxon>
        <taxon>Pseudomonadati</taxon>
        <taxon>Pseudomonadota</taxon>
        <taxon>Betaproteobacteria</taxon>
        <taxon>Nitrosomonadales</taxon>
        <taxon>Methylophilaceae</taxon>
        <taxon>Novimethylophilus</taxon>
    </lineage>
</organism>
<comment type="caution">
    <text evidence="1">The sequence shown here is derived from an EMBL/GenBank/DDBJ whole genome shotgun (WGS) entry which is preliminary data.</text>
</comment>
<gene>
    <name evidence="1" type="ORF">NMK_1490</name>
</gene>
<evidence type="ECO:0000313" key="2">
    <source>
        <dbReference type="Proteomes" id="UP000245081"/>
    </source>
</evidence>
<dbReference type="EMBL" id="BDOQ01000004">
    <property type="protein sequence ID" value="GBG13938.1"/>
    <property type="molecule type" value="Genomic_DNA"/>
</dbReference>
<dbReference type="InterPro" id="IPR021710">
    <property type="entry name" value="DUF3293"/>
</dbReference>
<dbReference type="Pfam" id="PF11697">
    <property type="entry name" value="DUF3293"/>
    <property type="match status" value="1"/>
</dbReference>
<dbReference type="AlphaFoldDB" id="A0A2R5F8R5"/>
<protein>
    <recommendedName>
        <fullName evidence="3">DUF3293 domain-containing protein</fullName>
    </recommendedName>
</protein>
<accession>A0A2R5F8R5</accession>
<evidence type="ECO:0008006" key="3">
    <source>
        <dbReference type="Google" id="ProtNLM"/>
    </source>
</evidence>
<sequence>MFLPEYTVSVRIDEPARTLDDWLIRHSHKTWAFISAYNPLSQPLGDEENRHRHQQLIERVESRQQSWYEGMGRPDRNDWKPEYGLFLPGIAKRDALALAKRFQQIALVFSQRGQPPQLIYTGLSKQEA</sequence>
<keyword evidence="2" id="KW-1185">Reference proteome</keyword>